<reference evidence="3 4" key="1">
    <citation type="journal article" date="2020" name="IScience">
        <title>Genome Sequencing of the Endangered Kingdonia uniflora (Circaeasteraceae, Ranunculales) Reveals Potential Mechanisms of Evolutionary Specialization.</title>
        <authorList>
            <person name="Sun Y."/>
            <person name="Deng T."/>
            <person name="Zhang A."/>
            <person name="Moore M.J."/>
            <person name="Landis J.B."/>
            <person name="Lin N."/>
            <person name="Zhang H."/>
            <person name="Zhang X."/>
            <person name="Huang J."/>
            <person name="Zhang X."/>
            <person name="Sun H."/>
            <person name="Wang H."/>
        </authorList>
    </citation>
    <scope>NUCLEOTIDE SEQUENCE [LARGE SCALE GENOMIC DNA]</scope>
    <source>
        <strain evidence="3">TB1705</strain>
        <tissue evidence="3">Leaf</tissue>
    </source>
</reference>
<dbReference type="InterPro" id="IPR046848">
    <property type="entry name" value="E_motif"/>
</dbReference>
<dbReference type="FunFam" id="1.25.40.10:FF:000158">
    <property type="entry name" value="pentatricopeptide repeat-containing protein At2g33680"/>
    <property type="match status" value="1"/>
</dbReference>
<dbReference type="InterPro" id="IPR011990">
    <property type="entry name" value="TPR-like_helical_dom_sf"/>
</dbReference>
<dbReference type="GO" id="GO:0099402">
    <property type="term" value="P:plant organ development"/>
    <property type="evidence" value="ECO:0007669"/>
    <property type="project" value="UniProtKB-ARBA"/>
</dbReference>
<dbReference type="PANTHER" id="PTHR24015">
    <property type="entry name" value="OS07G0578800 PROTEIN-RELATED"/>
    <property type="match status" value="1"/>
</dbReference>
<proteinExistence type="predicted"/>
<protein>
    <recommendedName>
        <fullName evidence="5">Pentatricopeptide repeat-containing protein</fullName>
    </recommendedName>
</protein>
<feature type="repeat" description="PPR" evidence="2">
    <location>
        <begin position="284"/>
        <end position="318"/>
    </location>
</feature>
<dbReference type="InterPro" id="IPR046960">
    <property type="entry name" value="PPR_At4g14850-like_plant"/>
</dbReference>
<dbReference type="FunFam" id="1.25.40.10:FF:000196">
    <property type="entry name" value="Pentatricopeptide repeat-containing protein At4g14850"/>
    <property type="match status" value="1"/>
</dbReference>
<keyword evidence="4" id="KW-1185">Reference proteome</keyword>
<dbReference type="GO" id="GO:0009451">
    <property type="term" value="P:RNA modification"/>
    <property type="evidence" value="ECO:0007669"/>
    <property type="project" value="InterPro"/>
</dbReference>
<dbReference type="GO" id="GO:0003723">
    <property type="term" value="F:RNA binding"/>
    <property type="evidence" value="ECO:0007669"/>
    <property type="project" value="InterPro"/>
</dbReference>
<evidence type="ECO:0000256" key="1">
    <source>
        <dbReference type="ARBA" id="ARBA00022737"/>
    </source>
</evidence>
<feature type="repeat" description="PPR" evidence="2">
    <location>
        <begin position="49"/>
        <end position="83"/>
    </location>
</feature>
<evidence type="ECO:0000256" key="2">
    <source>
        <dbReference type="PROSITE-ProRule" id="PRU00708"/>
    </source>
</evidence>
<dbReference type="Pfam" id="PF13041">
    <property type="entry name" value="PPR_2"/>
    <property type="match status" value="3"/>
</dbReference>
<dbReference type="FunFam" id="1.25.40.10:FF:000031">
    <property type="entry name" value="Pentatricopeptide repeat-containing protein mitochondrial"/>
    <property type="match status" value="1"/>
</dbReference>
<name>A0A7J7NAP1_9MAGN</name>
<evidence type="ECO:0000313" key="4">
    <source>
        <dbReference type="Proteomes" id="UP000541444"/>
    </source>
</evidence>
<dbReference type="EMBL" id="JACGCM010000938">
    <property type="protein sequence ID" value="KAF6164226.1"/>
    <property type="molecule type" value="Genomic_DNA"/>
</dbReference>
<dbReference type="NCBIfam" id="TIGR00756">
    <property type="entry name" value="PPR"/>
    <property type="match status" value="4"/>
</dbReference>
<dbReference type="AlphaFoldDB" id="A0A7J7NAP1"/>
<evidence type="ECO:0008006" key="5">
    <source>
        <dbReference type="Google" id="ProtNLM"/>
    </source>
</evidence>
<dbReference type="InterPro" id="IPR002885">
    <property type="entry name" value="PPR_rpt"/>
</dbReference>
<gene>
    <name evidence="3" type="ORF">GIB67_010196</name>
</gene>
<dbReference type="PROSITE" id="PS51375">
    <property type="entry name" value="PPR"/>
    <property type="match status" value="4"/>
</dbReference>
<organism evidence="3 4">
    <name type="scientific">Kingdonia uniflora</name>
    <dbReference type="NCBI Taxonomy" id="39325"/>
    <lineage>
        <taxon>Eukaryota</taxon>
        <taxon>Viridiplantae</taxon>
        <taxon>Streptophyta</taxon>
        <taxon>Embryophyta</taxon>
        <taxon>Tracheophyta</taxon>
        <taxon>Spermatophyta</taxon>
        <taxon>Magnoliopsida</taxon>
        <taxon>Ranunculales</taxon>
        <taxon>Circaeasteraceae</taxon>
        <taxon>Kingdonia</taxon>
    </lineage>
</organism>
<dbReference type="FunFam" id="1.25.40.10:FF:000687">
    <property type="entry name" value="Pentatricopeptide repeat-containing protein At4g33170"/>
    <property type="match status" value="1"/>
</dbReference>
<dbReference type="OrthoDB" id="1879995at2759"/>
<dbReference type="Gene3D" id="1.25.40.10">
    <property type="entry name" value="Tetratricopeptide repeat domain"/>
    <property type="match status" value="4"/>
</dbReference>
<dbReference type="Proteomes" id="UP000541444">
    <property type="component" value="Unassembled WGS sequence"/>
</dbReference>
<dbReference type="Pfam" id="PF01535">
    <property type="entry name" value="PPR"/>
    <property type="match status" value="4"/>
</dbReference>
<feature type="repeat" description="PPR" evidence="2">
    <location>
        <begin position="181"/>
        <end position="215"/>
    </location>
</feature>
<sequence>MRIKTVFPNSFTFAGVFSTASNEALGSPENVVFGEQAHTLVIKMGYLYDVFVGTSLMNMYCKMGFVDESRKVFDEMPERSVVSWGAIISGYAMERRDVEAFEMFKVMRGDEEEENEFVFTSVLSALADPELIHNGKQIHCLAFKNGLLSFVSVGNSVVTMYVKCGSVDDAFGMFEFFGDKDSITWSAMITGYAQSGDSEKALKLFSEMHSAMFWPSEFTLVGVLNACSNVGAIREGKQTHCYLLKLRFESQVFIRTALVDMYAKCCSIFDARKEFDLLQGGEVDMVLWTSMIGGYVQNGDNEEALGLYGRMEMEGVLPNDLTMVSLLKACSGLAGLEQGKQIHARTIKYGFGLGIPIGSAISTMYAKCGNLDDGKRVFQRMPWRDGFSWNSMISGLSQNNCGNEALELFEEMRLDDIKPDHVTFVNILTACSRMGNLESGRAYFHLMINKYGLKPMIEHYACMVHILSRAGNLQEAKEFIESVPLDHGTCLWHILLGACLTHHDFDIGAYAGERLIELGTHESSAYILLSGIYAAAGRWEDVERVRKLMILQCVNKEPGCSWKVG</sequence>
<feature type="repeat" description="PPR" evidence="2">
    <location>
        <begin position="385"/>
        <end position="419"/>
    </location>
</feature>
<dbReference type="PANTHER" id="PTHR24015:SF47">
    <property type="entry name" value="OS01G0374200 PROTEIN"/>
    <property type="match status" value="1"/>
</dbReference>
<evidence type="ECO:0000313" key="3">
    <source>
        <dbReference type="EMBL" id="KAF6164226.1"/>
    </source>
</evidence>
<comment type="caution">
    <text evidence="3">The sequence shown here is derived from an EMBL/GenBank/DDBJ whole genome shotgun (WGS) entry which is preliminary data.</text>
</comment>
<dbReference type="Pfam" id="PF20431">
    <property type="entry name" value="E_motif"/>
    <property type="match status" value="1"/>
</dbReference>
<keyword evidence="1" id="KW-0677">Repeat</keyword>
<accession>A0A7J7NAP1</accession>